<comment type="similarity">
    <text evidence="1">Belongs to the glycosyltransferase 2 family.</text>
</comment>
<keyword evidence="4" id="KW-0472">Membrane</keyword>
<dbReference type="InterPro" id="IPR029044">
    <property type="entry name" value="Nucleotide-diphossugar_trans"/>
</dbReference>
<dbReference type="AlphaFoldDB" id="A0A0G1UW45"/>
<reference evidence="5 6" key="1">
    <citation type="journal article" date="2015" name="Nature">
        <title>rRNA introns, odd ribosomes, and small enigmatic genomes across a large radiation of phyla.</title>
        <authorList>
            <person name="Brown C.T."/>
            <person name="Hug L.A."/>
            <person name="Thomas B.C."/>
            <person name="Sharon I."/>
            <person name="Castelle C.J."/>
            <person name="Singh A."/>
            <person name="Wilkins M.J."/>
            <person name="Williams K.H."/>
            <person name="Banfield J.F."/>
        </authorList>
    </citation>
    <scope>NUCLEOTIDE SEQUENCE [LARGE SCALE GENOMIC DNA]</scope>
</reference>
<keyword evidence="4" id="KW-1133">Transmembrane helix</keyword>
<dbReference type="Gene3D" id="3.90.550.10">
    <property type="entry name" value="Spore Coat Polysaccharide Biosynthesis Protein SpsA, Chain A"/>
    <property type="match status" value="1"/>
</dbReference>
<evidence type="ECO:0000256" key="3">
    <source>
        <dbReference type="ARBA" id="ARBA00022679"/>
    </source>
</evidence>
<keyword evidence="4" id="KW-0812">Transmembrane</keyword>
<name>A0A0G1UW45_9BACT</name>
<keyword evidence="3 5" id="KW-0808">Transferase</keyword>
<protein>
    <submittedName>
        <fullName evidence="5">Glycosyl transferase, family 2</fullName>
    </submittedName>
</protein>
<dbReference type="EMBL" id="LCPK01000003">
    <property type="protein sequence ID" value="KKU98372.1"/>
    <property type="molecule type" value="Genomic_DNA"/>
</dbReference>
<dbReference type="PANTHER" id="PTHR43179:SF12">
    <property type="entry name" value="GALACTOFURANOSYLTRANSFERASE GLFT2"/>
    <property type="match status" value="1"/>
</dbReference>
<evidence type="ECO:0000256" key="4">
    <source>
        <dbReference type="SAM" id="Phobius"/>
    </source>
</evidence>
<proteinExistence type="inferred from homology"/>
<dbReference type="Pfam" id="PF13641">
    <property type="entry name" value="Glyco_tranf_2_3"/>
    <property type="match status" value="1"/>
</dbReference>
<dbReference type="SUPFAM" id="SSF53448">
    <property type="entry name" value="Nucleotide-diphospho-sugar transferases"/>
    <property type="match status" value="1"/>
</dbReference>
<keyword evidence="2" id="KW-0328">Glycosyltransferase</keyword>
<evidence type="ECO:0000256" key="2">
    <source>
        <dbReference type="ARBA" id="ARBA00022676"/>
    </source>
</evidence>
<dbReference type="GO" id="GO:0016757">
    <property type="term" value="F:glycosyltransferase activity"/>
    <property type="evidence" value="ECO:0007669"/>
    <property type="project" value="UniProtKB-KW"/>
</dbReference>
<accession>A0A0G1UW45</accession>
<dbReference type="PANTHER" id="PTHR43179">
    <property type="entry name" value="RHAMNOSYLTRANSFERASE WBBL"/>
    <property type="match status" value="1"/>
</dbReference>
<evidence type="ECO:0000256" key="1">
    <source>
        <dbReference type="ARBA" id="ARBA00006739"/>
    </source>
</evidence>
<evidence type="ECO:0000313" key="5">
    <source>
        <dbReference type="EMBL" id="KKU98372.1"/>
    </source>
</evidence>
<evidence type="ECO:0000313" key="6">
    <source>
        <dbReference type="Proteomes" id="UP000034694"/>
    </source>
</evidence>
<comment type="caution">
    <text evidence="5">The sequence shown here is derived from an EMBL/GenBank/DDBJ whole genome shotgun (WGS) entry which is preliminary data.</text>
</comment>
<organism evidence="5 6">
    <name type="scientific">Candidatus Amesbacteria bacterium GW2011_GWB1_48_13</name>
    <dbReference type="NCBI Taxonomy" id="1618362"/>
    <lineage>
        <taxon>Bacteria</taxon>
        <taxon>Candidatus Amesiibacteriota</taxon>
    </lineage>
</organism>
<sequence>MAVTVVIPVWNGLEHVKANFPAVLALGANEIIAIDDASADGVGDHIKKAFPQVKILTNVVNLRFPKSVNKAVKAASGDFIILLNQDVLPDKHLLKNVFPHFSDSRVFAVTFNEQHQSWAKVEINNGRLEHINGELDNQIHHSFWASGAGSAFRKSVWRELGGFDEILTPGYSEDLDLGYRARKRGYDILWEPRAIIFHTPESAYRLALPERTLRYIKERNFLLVQWKNFDLSNLLNHAISLITYILKHPGFIVPVFMAAFHLPRVFLFRLKEKRFIKLSDSEVMKAIN</sequence>
<feature type="transmembrane region" description="Helical" evidence="4">
    <location>
        <begin position="251"/>
        <end position="270"/>
    </location>
</feature>
<dbReference type="Proteomes" id="UP000034694">
    <property type="component" value="Unassembled WGS sequence"/>
</dbReference>
<gene>
    <name evidence="5" type="ORF">UY28_C0003G0021</name>
</gene>